<feature type="transmembrane region" description="Helical" evidence="6">
    <location>
        <begin position="139"/>
        <end position="160"/>
    </location>
</feature>
<dbReference type="PROSITE" id="PS51751">
    <property type="entry name" value="EXPERA"/>
    <property type="match status" value="1"/>
</dbReference>
<reference evidence="8 9" key="1">
    <citation type="submission" date="2024-09" db="EMBL/GenBank/DDBJ databases">
        <title>Chromosome-scale assembly of Riccia fluitans.</title>
        <authorList>
            <person name="Paukszto L."/>
            <person name="Sawicki J."/>
            <person name="Karawczyk K."/>
            <person name="Piernik-Szablinska J."/>
            <person name="Szczecinska M."/>
            <person name="Mazdziarz M."/>
        </authorList>
    </citation>
    <scope>NUCLEOTIDE SEQUENCE [LARGE SCALE GENOMIC DNA]</scope>
    <source>
        <strain evidence="8">Rf_01</strain>
        <tissue evidence="8">Aerial parts of the thallus</tissue>
    </source>
</reference>
<name>A0ABD1Z749_9MARC</name>
<dbReference type="AlphaFoldDB" id="A0ABD1Z749"/>
<proteinExistence type="predicted"/>
<comment type="caution">
    <text evidence="8">The sequence shown here is derived from an EMBL/GenBank/DDBJ whole genome shotgun (WGS) entry which is preliminary data.</text>
</comment>
<dbReference type="Proteomes" id="UP001605036">
    <property type="component" value="Unassembled WGS sequence"/>
</dbReference>
<dbReference type="PANTHER" id="PTHR31204">
    <property type="entry name" value="SIGMA INTRACELLULAR RECEPTOR 2"/>
    <property type="match status" value="1"/>
</dbReference>
<evidence type="ECO:0000256" key="1">
    <source>
        <dbReference type="ARBA" id="ARBA00004141"/>
    </source>
</evidence>
<dbReference type="InterPro" id="IPR033118">
    <property type="entry name" value="EXPERA"/>
</dbReference>
<dbReference type="GO" id="GO:0016020">
    <property type="term" value="C:membrane"/>
    <property type="evidence" value="ECO:0007669"/>
    <property type="project" value="UniProtKB-SubCell"/>
</dbReference>
<accession>A0ABD1Z749</accession>
<evidence type="ECO:0000256" key="2">
    <source>
        <dbReference type="ARBA" id="ARBA00022692"/>
    </source>
</evidence>
<feature type="transmembrane region" description="Helical" evidence="6">
    <location>
        <begin position="82"/>
        <end position="102"/>
    </location>
</feature>
<dbReference type="EMBL" id="JBHFFA010000002">
    <property type="protein sequence ID" value="KAL2643602.1"/>
    <property type="molecule type" value="Genomic_DNA"/>
</dbReference>
<dbReference type="Pfam" id="PF05241">
    <property type="entry name" value="EBP"/>
    <property type="match status" value="1"/>
</dbReference>
<protein>
    <recommendedName>
        <fullName evidence="7">EXPERA domain-containing protein</fullName>
    </recommendedName>
</protein>
<evidence type="ECO:0000256" key="6">
    <source>
        <dbReference type="SAM" id="Phobius"/>
    </source>
</evidence>
<dbReference type="PANTHER" id="PTHR31204:SF1">
    <property type="entry name" value="SIGMA INTRACELLULAR RECEPTOR 2"/>
    <property type="match status" value="1"/>
</dbReference>
<sequence length="179" mass="20237">MVWGQRWIYIRTGCFLEVLVKVAFGLAKIEEHSRPLLLSKSTALVYLLQVTWELAEDLTPGQPSSRNKANKQWDPPLYFKSFIWTEYLIQLPLHIANAYAFLYGKKWGRMTGIIYGVHVATTMVPILADILTADIPTRGTLLGIYIPYLLIPILIVARLLPYSDPFGAPVLSSSDKKNT</sequence>
<keyword evidence="9" id="KW-1185">Reference proteome</keyword>
<keyword evidence="3 5" id="KW-1133">Transmembrane helix</keyword>
<organism evidence="8 9">
    <name type="scientific">Riccia fluitans</name>
    <dbReference type="NCBI Taxonomy" id="41844"/>
    <lineage>
        <taxon>Eukaryota</taxon>
        <taxon>Viridiplantae</taxon>
        <taxon>Streptophyta</taxon>
        <taxon>Embryophyta</taxon>
        <taxon>Marchantiophyta</taxon>
        <taxon>Marchantiopsida</taxon>
        <taxon>Marchantiidae</taxon>
        <taxon>Marchantiales</taxon>
        <taxon>Ricciaceae</taxon>
        <taxon>Riccia</taxon>
    </lineage>
</organism>
<evidence type="ECO:0000256" key="4">
    <source>
        <dbReference type="ARBA" id="ARBA00023136"/>
    </source>
</evidence>
<evidence type="ECO:0000313" key="8">
    <source>
        <dbReference type="EMBL" id="KAL2643602.1"/>
    </source>
</evidence>
<keyword evidence="4 5" id="KW-0472">Membrane</keyword>
<feature type="transmembrane region" description="Helical" evidence="6">
    <location>
        <begin position="114"/>
        <end position="133"/>
    </location>
</feature>
<evidence type="ECO:0000313" key="9">
    <source>
        <dbReference type="Proteomes" id="UP001605036"/>
    </source>
</evidence>
<evidence type="ECO:0000256" key="5">
    <source>
        <dbReference type="PROSITE-ProRule" id="PRU01087"/>
    </source>
</evidence>
<feature type="domain" description="EXPERA" evidence="7">
    <location>
        <begin position="19"/>
        <end position="156"/>
    </location>
</feature>
<dbReference type="InterPro" id="IPR051987">
    <property type="entry name" value="Sigma-2_receptor-like"/>
</dbReference>
<evidence type="ECO:0000256" key="3">
    <source>
        <dbReference type="ARBA" id="ARBA00022989"/>
    </source>
</evidence>
<keyword evidence="2 5" id="KW-0812">Transmembrane</keyword>
<evidence type="ECO:0000259" key="7">
    <source>
        <dbReference type="PROSITE" id="PS51751"/>
    </source>
</evidence>
<gene>
    <name evidence="8" type="ORF">R1flu_011189</name>
</gene>
<comment type="subcellular location">
    <subcellularLocation>
        <location evidence="1">Membrane</location>
        <topology evidence="1">Multi-pass membrane protein</topology>
    </subcellularLocation>
</comment>
<feature type="transmembrane region" description="Helical" evidence="6">
    <location>
        <begin position="6"/>
        <end position="24"/>
    </location>
</feature>